<accession>A0A6C0UIH2</accession>
<proteinExistence type="predicted"/>
<dbReference type="EMBL" id="CP048739">
    <property type="protein sequence ID" value="QIB75364.1"/>
    <property type="molecule type" value="Genomic_DNA"/>
</dbReference>
<dbReference type="GeneID" id="44080602"/>
<dbReference type="AlphaFoldDB" id="A0A6C0UIH2"/>
<protein>
    <submittedName>
        <fullName evidence="1">Uncharacterized protein</fullName>
    </submittedName>
</protein>
<gene>
    <name evidence="1" type="ORF">G3I44_14335</name>
</gene>
<name>A0A6C0UIH2_9EURY</name>
<evidence type="ECO:0000313" key="2">
    <source>
        <dbReference type="Proteomes" id="UP000465846"/>
    </source>
</evidence>
<dbReference type="RefSeq" id="WP_163487144.1">
    <property type="nucleotide sequence ID" value="NZ_CP048739.1"/>
</dbReference>
<evidence type="ECO:0000313" key="1">
    <source>
        <dbReference type="EMBL" id="QIB75364.1"/>
    </source>
</evidence>
<organism evidence="1 2">
    <name type="scientific">Halogeometricum borinquense</name>
    <dbReference type="NCBI Taxonomy" id="60847"/>
    <lineage>
        <taxon>Archaea</taxon>
        <taxon>Methanobacteriati</taxon>
        <taxon>Methanobacteriota</taxon>
        <taxon>Stenosarchaea group</taxon>
        <taxon>Halobacteria</taxon>
        <taxon>Halobacteriales</taxon>
        <taxon>Haloferacaceae</taxon>
        <taxon>Halogeometricum</taxon>
    </lineage>
</organism>
<dbReference type="Proteomes" id="UP000465846">
    <property type="component" value="Chromosome"/>
</dbReference>
<reference evidence="1 2" key="1">
    <citation type="submission" date="2020-02" db="EMBL/GenBank/DDBJ databases">
        <title>Whole genome sequence of Halogeometricum borinquense strain wsp4.</title>
        <authorList>
            <person name="Verma D.K."/>
            <person name="Gopal K."/>
            <person name="Prasad E.S."/>
        </authorList>
    </citation>
    <scope>NUCLEOTIDE SEQUENCE [LARGE SCALE GENOMIC DNA]</scope>
    <source>
        <strain evidence="2">wsp4</strain>
    </source>
</reference>
<sequence>MSHPFEDEELNRALRSFLEDDSISYQPYEEDERPGPPRIQQRHLIDYIYRKSQQLESELQGSTDKEQIREELARVLKLSYAVIQQGPDHPQSVTRTEIRNILDMLGEAGDFQVQLEGAEGIEEDDLLEFYQELEQLESDLSPVEKAQIMSEAFILLSKNLLDDDFARICIAFALTPIYFHIRAYNPTFEEMMNIVTYWILALTIMSGLFEPPEID</sequence>